<dbReference type="GO" id="GO:0005886">
    <property type="term" value="C:plasma membrane"/>
    <property type="evidence" value="ECO:0007669"/>
    <property type="project" value="UniProtKB-SubCell"/>
</dbReference>
<sequence>MRLFGVLSAAYGISTLGNFLNLIAVNLYVLELTGSALHVGSLMAARLGAAFLAGPLAGWLATRFSRRVLMVCCDVAQASVMVLLVLAPVTAHLQIVWASAVVLGAGNTVFVVALRTSVPDLGGSAARQRGNGYLVTAKAFGTVLGFAAAGPLIGTSGHQAAFAVNAGSFVVSATVLAWLPLSFDSRGKAANSPSRGAGTRWGLPALLMTAPAMTAVVGLRGIEGWGSASHNVVLPVFAESAEPANPAALLSQFWTAWAVGSLSMYWVVTWWRRGRRELDNRVYAGALGLASAAFVAAFLDVPRPVMVLFAVLAGFADGLAELAYVTSLQTAPDSQRAAVFGASAAVETLGLSSGMLCSAVLLDRSAPLPVVALFHGVVILAAVAYPVLVRPRQCQPQLSPSVTARPQERNGE</sequence>
<dbReference type="Pfam" id="PF07690">
    <property type="entry name" value="MFS_1"/>
    <property type="match status" value="1"/>
</dbReference>
<dbReference type="GO" id="GO:0022857">
    <property type="term" value="F:transmembrane transporter activity"/>
    <property type="evidence" value="ECO:0007669"/>
    <property type="project" value="InterPro"/>
</dbReference>
<feature type="transmembrane region" description="Helical" evidence="6">
    <location>
        <begin position="160"/>
        <end position="181"/>
    </location>
</feature>
<protein>
    <submittedName>
        <fullName evidence="8">MFS transporter</fullName>
    </submittedName>
</protein>
<evidence type="ECO:0000256" key="1">
    <source>
        <dbReference type="ARBA" id="ARBA00004651"/>
    </source>
</evidence>
<dbReference type="CDD" id="cd06173">
    <property type="entry name" value="MFS_MefA_like"/>
    <property type="match status" value="1"/>
</dbReference>
<accession>A0A931G2S2</accession>
<gene>
    <name evidence="8" type="ORF">I4J89_33480</name>
</gene>
<feature type="transmembrane region" description="Helical" evidence="6">
    <location>
        <begin position="135"/>
        <end position="154"/>
    </location>
</feature>
<dbReference type="PROSITE" id="PS50850">
    <property type="entry name" value="MFS"/>
    <property type="match status" value="1"/>
</dbReference>
<feature type="transmembrane region" description="Helical" evidence="6">
    <location>
        <begin position="305"/>
        <end position="325"/>
    </location>
</feature>
<dbReference type="InterPro" id="IPR020846">
    <property type="entry name" value="MFS_dom"/>
</dbReference>
<dbReference type="PANTHER" id="PTHR23513">
    <property type="entry name" value="INTEGRAL MEMBRANE EFFLUX PROTEIN-RELATED"/>
    <property type="match status" value="1"/>
</dbReference>
<comment type="subcellular location">
    <subcellularLocation>
        <location evidence="1">Cell membrane</location>
        <topology evidence="1">Multi-pass membrane protein</topology>
    </subcellularLocation>
</comment>
<reference evidence="8" key="1">
    <citation type="submission" date="2020-11" db="EMBL/GenBank/DDBJ databases">
        <title>Isolation and identification of active actinomycetes.</title>
        <authorList>
            <person name="Sun X."/>
        </authorList>
    </citation>
    <scope>NUCLEOTIDE SEQUENCE</scope>
    <source>
        <strain evidence="8">NEAU-A11</strain>
    </source>
</reference>
<feature type="transmembrane region" description="Helical" evidence="6">
    <location>
        <begin position="7"/>
        <end position="30"/>
    </location>
</feature>
<dbReference type="EMBL" id="JADQTO010000020">
    <property type="protein sequence ID" value="MBG0566371.1"/>
    <property type="molecule type" value="Genomic_DNA"/>
</dbReference>
<keyword evidence="9" id="KW-1185">Reference proteome</keyword>
<name>A0A931G2S2_9ACTN</name>
<feature type="transmembrane region" description="Helical" evidence="6">
    <location>
        <begin position="282"/>
        <end position="299"/>
    </location>
</feature>
<keyword evidence="5 6" id="KW-0472">Membrane</keyword>
<feature type="transmembrane region" description="Helical" evidence="6">
    <location>
        <begin position="36"/>
        <end position="61"/>
    </location>
</feature>
<feature type="transmembrane region" description="Helical" evidence="6">
    <location>
        <begin position="368"/>
        <end position="388"/>
    </location>
</feature>
<keyword evidence="3 6" id="KW-0812">Transmembrane</keyword>
<dbReference type="Proteomes" id="UP000598146">
    <property type="component" value="Unassembled WGS sequence"/>
</dbReference>
<feature type="transmembrane region" description="Helical" evidence="6">
    <location>
        <begin position="337"/>
        <end position="362"/>
    </location>
</feature>
<feature type="transmembrane region" description="Helical" evidence="6">
    <location>
        <begin position="201"/>
        <end position="222"/>
    </location>
</feature>
<feature type="domain" description="Major facilitator superfamily (MFS) profile" evidence="7">
    <location>
        <begin position="1"/>
        <end position="184"/>
    </location>
</feature>
<feature type="transmembrane region" description="Helical" evidence="6">
    <location>
        <begin position="253"/>
        <end position="270"/>
    </location>
</feature>
<evidence type="ECO:0000313" key="9">
    <source>
        <dbReference type="Proteomes" id="UP000598146"/>
    </source>
</evidence>
<dbReference type="Gene3D" id="1.20.1250.20">
    <property type="entry name" value="MFS general substrate transporter like domains"/>
    <property type="match status" value="1"/>
</dbReference>
<evidence type="ECO:0000256" key="3">
    <source>
        <dbReference type="ARBA" id="ARBA00022692"/>
    </source>
</evidence>
<evidence type="ECO:0000256" key="4">
    <source>
        <dbReference type="ARBA" id="ARBA00022989"/>
    </source>
</evidence>
<keyword evidence="2" id="KW-1003">Cell membrane</keyword>
<dbReference type="InterPro" id="IPR011701">
    <property type="entry name" value="MFS"/>
</dbReference>
<dbReference type="InterPro" id="IPR036259">
    <property type="entry name" value="MFS_trans_sf"/>
</dbReference>
<dbReference type="SUPFAM" id="SSF103473">
    <property type="entry name" value="MFS general substrate transporter"/>
    <property type="match status" value="1"/>
</dbReference>
<comment type="caution">
    <text evidence="8">The sequence shown here is derived from an EMBL/GenBank/DDBJ whole genome shotgun (WGS) entry which is preliminary data.</text>
</comment>
<evidence type="ECO:0000256" key="5">
    <source>
        <dbReference type="ARBA" id="ARBA00023136"/>
    </source>
</evidence>
<dbReference type="PANTHER" id="PTHR23513:SF11">
    <property type="entry name" value="STAPHYLOFERRIN A TRANSPORTER"/>
    <property type="match status" value="1"/>
</dbReference>
<evidence type="ECO:0000313" key="8">
    <source>
        <dbReference type="EMBL" id="MBG0566371.1"/>
    </source>
</evidence>
<proteinExistence type="predicted"/>
<keyword evidence="4 6" id="KW-1133">Transmembrane helix</keyword>
<feature type="transmembrane region" description="Helical" evidence="6">
    <location>
        <begin position="95"/>
        <end position="114"/>
    </location>
</feature>
<evidence type="ECO:0000256" key="2">
    <source>
        <dbReference type="ARBA" id="ARBA00022475"/>
    </source>
</evidence>
<dbReference type="AlphaFoldDB" id="A0A931G2S2"/>
<feature type="transmembrane region" description="Helical" evidence="6">
    <location>
        <begin position="68"/>
        <end position="89"/>
    </location>
</feature>
<organism evidence="8 9">
    <name type="scientific">Actinoplanes aureus</name>
    <dbReference type="NCBI Taxonomy" id="2792083"/>
    <lineage>
        <taxon>Bacteria</taxon>
        <taxon>Bacillati</taxon>
        <taxon>Actinomycetota</taxon>
        <taxon>Actinomycetes</taxon>
        <taxon>Micromonosporales</taxon>
        <taxon>Micromonosporaceae</taxon>
        <taxon>Actinoplanes</taxon>
    </lineage>
</organism>
<dbReference type="RefSeq" id="WP_196418151.1">
    <property type="nucleotide sequence ID" value="NZ_JADQTO010000020.1"/>
</dbReference>
<evidence type="ECO:0000259" key="7">
    <source>
        <dbReference type="PROSITE" id="PS50850"/>
    </source>
</evidence>
<evidence type="ECO:0000256" key="6">
    <source>
        <dbReference type="SAM" id="Phobius"/>
    </source>
</evidence>